<evidence type="ECO:0000256" key="1">
    <source>
        <dbReference type="SAM" id="Phobius"/>
    </source>
</evidence>
<organism evidence="3 4">
    <name type="scientific">Phytophthora oleae</name>
    <dbReference type="NCBI Taxonomy" id="2107226"/>
    <lineage>
        <taxon>Eukaryota</taxon>
        <taxon>Sar</taxon>
        <taxon>Stramenopiles</taxon>
        <taxon>Oomycota</taxon>
        <taxon>Peronosporomycetes</taxon>
        <taxon>Peronosporales</taxon>
        <taxon>Peronosporaceae</taxon>
        <taxon>Phytophthora</taxon>
    </lineage>
</organism>
<comment type="caution">
    <text evidence="3">The sequence shown here is derived from an EMBL/GenBank/DDBJ whole genome shotgun (WGS) entry which is preliminary data.</text>
</comment>
<dbReference type="Proteomes" id="UP001632037">
    <property type="component" value="Unassembled WGS sequence"/>
</dbReference>
<feature type="signal peptide" evidence="2">
    <location>
        <begin position="1"/>
        <end position="25"/>
    </location>
</feature>
<keyword evidence="1" id="KW-1133">Transmembrane helix</keyword>
<protein>
    <recommendedName>
        <fullName evidence="5">RxLR effector protein</fullName>
    </recommendedName>
</protein>
<evidence type="ECO:0000256" key="2">
    <source>
        <dbReference type="SAM" id="SignalP"/>
    </source>
</evidence>
<keyword evidence="4" id="KW-1185">Reference proteome</keyword>
<evidence type="ECO:0000313" key="3">
    <source>
        <dbReference type="EMBL" id="KAL3666257.1"/>
    </source>
</evidence>
<feature type="transmembrane region" description="Helical" evidence="1">
    <location>
        <begin position="130"/>
        <end position="151"/>
    </location>
</feature>
<keyword evidence="1" id="KW-0812">Transmembrane</keyword>
<proteinExistence type="predicted"/>
<reference evidence="3 4" key="1">
    <citation type="submission" date="2024-09" db="EMBL/GenBank/DDBJ databases">
        <title>Genome sequencing and assembly of Phytophthora oleae, isolate VK10A, causative agent of rot of olive drupes.</title>
        <authorList>
            <person name="Conti Taguali S."/>
            <person name="Riolo M."/>
            <person name="La Spada F."/>
            <person name="Cacciola S.O."/>
            <person name="Dionisio G."/>
        </authorList>
    </citation>
    <scope>NUCLEOTIDE SEQUENCE [LARGE SCALE GENOMIC DNA]</scope>
    <source>
        <strain evidence="3 4">VK10A</strain>
    </source>
</reference>
<dbReference type="EMBL" id="JBIMZQ010000017">
    <property type="protein sequence ID" value="KAL3666257.1"/>
    <property type="molecule type" value="Genomic_DNA"/>
</dbReference>
<name>A0ABD3FH42_9STRA</name>
<keyword evidence="2" id="KW-0732">Signal</keyword>
<dbReference type="AlphaFoldDB" id="A0ABD3FH42"/>
<keyword evidence="1" id="KW-0472">Membrane</keyword>
<sequence length="170" mass="18610">MMRRILFPLLVVVAVVASFAVVTSAEKAVEKKDDLSRPELPRVLKTTVDDQDSILPGEEERGVASLASRLKNLLRRSPTKVTDAQNNVKGANEAISKVNSIIGRGKTSTELTPAKMKALETYARGNSDNWWAMAYFITNVLGIGLAVWFVYGTLFLGWRPYGIGGSPRAN</sequence>
<gene>
    <name evidence="3" type="ORF">V7S43_008508</name>
</gene>
<feature type="chain" id="PRO_5044827786" description="RxLR effector protein" evidence="2">
    <location>
        <begin position="26"/>
        <end position="170"/>
    </location>
</feature>
<evidence type="ECO:0008006" key="5">
    <source>
        <dbReference type="Google" id="ProtNLM"/>
    </source>
</evidence>
<evidence type="ECO:0000313" key="4">
    <source>
        <dbReference type="Proteomes" id="UP001632037"/>
    </source>
</evidence>
<accession>A0ABD3FH42</accession>